<gene>
    <name evidence="3" type="ORF">OJ996_23150</name>
</gene>
<dbReference type="EMBL" id="JAPDDR010000016">
    <property type="protein sequence ID" value="MCW1916504.1"/>
    <property type="molecule type" value="Genomic_DNA"/>
</dbReference>
<evidence type="ECO:0000259" key="2">
    <source>
        <dbReference type="SMART" id="SM01008"/>
    </source>
</evidence>
<dbReference type="PANTHER" id="PTHR11908:SF153">
    <property type="entry name" value="DEHYDROGENASE"/>
    <property type="match status" value="1"/>
</dbReference>
<dbReference type="PANTHER" id="PTHR11908">
    <property type="entry name" value="XANTHINE DEHYDROGENASE"/>
    <property type="match status" value="1"/>
</dbReference>
<reference evidence="3" key="1">
    <citation type="submission" date="2022-10" db="EMBL/GenBank/DDBJ databases">
        <title>Luteolibacter sp. GHJ8, whole genome shotgun sequencing project.</title>
        <authorList>
            <person name="Zhao G."/>
            <person name="Shen L."/>
        </authorList>
    </citation>
    <scope>NUCLEOTIDE SEQUENCE</scope>
    <source>
        <strain evidence="3">GHJ8</strain>
    </source>
</reference>
<dbReference type="SUPFAM" id="SSF56003">
    <property type="entry name" value="Molybdenum cofactor-binding domain"/>
    <property type="match status" value="1"/>
</dbReference>
<dbReference type="Pfam" id="PF20256">
    <property type="entry name" value="MoCoBD_2"/>
    <property type="match status" value="1"/>
</dbReference>
<protein>
    <submittedName>
        <fullName evidence="3">Xanthine dehydrogenase family protein molybdopterin-binding subunit</fullName>
    </submittedName>
</protein>
<evidence type="ECO:0000313" key="4">
    <source>
        <dbReference type="Proteomes" id="UP001165653"/>
    </source>
</evidence>
<comment type="caution">
    <text evidence="3">The sequence shown here is derived from an EMBL/GenBank/DDBJ whole genome shotgun (WGS) entry which is preliminary data.</text>
</comment>
<dbReference type="Pfam" id="PF02738">
    <property type="entry name" value="MoCoBD_1"/>
    <property type="match status" value="1"/>
</dbReference>
<organism evidence="3 4">
    <name type="scientific">Luteolibacter rhizosphaerae</name>
    <dbReference type="NCBI Taxonomy" id="2989719"/>
    <lineage>
        <taxon>Bacteria</taxon>
        <taxon>Pseudomonadati</taxon>
        <taxon>Verrucomicrobiota</taxon>
        <taxon>Verrucomicrobiia</taxon>
        <taxon>Verrucomicrobiales</taxon>
        <taxon>Verrucomicrobiaceae</taxon>
        <taxon>Luteolibacter</taxon>
    </lineage>
</organism>
<dbReference type="InterPro" id="IPR000674">
    <property type="entry name" value="Ald_Oxase/Xan_DH_a/b"/>
</dbReference>
<feature type="domain" description="Aldehyde oxidase/xanthine dehydrogenase a/b hammerhead" evidence="2">
    <location>
        <begin position="19"/>
        <end position="133"/>
    </location>
</feature>
<dbReference type="RefSeq" id="WP_264516081.1">
    <property type="nucleotide sequence ID" value="NZ_JAPDDR010000016.1"/>
</dbReference>
<keyword evidence="4" id="KW-1185">Reference proteome</keyword>
<name>A0ABT3G9I3_9BACT</name>
<dbReference type="Pfam" id="PF01315">
    <property type="entry name" value="Ald_Xan_dh_C"/>
    <property type="match status" value="1"/>
</dbReference>
<proteinExistence type="predicted"/>
<dbReference type="InterPro" id="IPR046867">
    <property type="entry name" value="AldOxase/xan_DH_MoCoBD2"/>
</dbReference>
<dbReference type="InterPro" id="IPR016208">
    <property type="entry name" value="Ald_Oxase/xanthine_DH-like"/>
</dbReference>
<evidence type="ECO:0000313" key="3">
    <source>
        <dbReference type="EMBL" id="MCW1916504.1"/>
    </source>
</evidence>
<dbReference type="InterPro" id="IPR037165">
    <property type="entry name" value="AldOxase/xan_DH_Mopterin-bd_sf"/>
</dbReference>
<dbReference type="Proteomes" id="UP001165653">
    <property type="component" value="Unassembled WGS sequence"/>
</dbReference>
<feature type="compositionally biased region" description="Basic and acidic residues" evidence="1">
    <location>
        <begin position="135"/>
        <end position="151"/>
    </location>
</feature>
<sequence length="741" mass="79716">MSGAAMGNVNRVDGPAKVTGKAKYASDFRGDGLLYGRIVDAPIARGRILSIETEAALACPGVVYIFTHDDQPSLAWLERNYRDQVGPDGSPFRPLHDDVIRFSGQVVALVLADSLEAARHGAGLVRLRCEQEAHATDLEEQRPESFEEPDSRSGMGKPPEPRGDVGIALVEAPASIQERYSTSPQHHNPMEPFATTAIWERDGSLTVYDKTQAVMNDKKYLTQVFGFGKDELQVLSPFVGGAFGSGLRPHHVAFLAVLAARELKRNVRVVLERKQMFALGFRPPSIHDLQLGATAAGHLTAVAHDALGATSRFENYVEQIVNWSGGTYDCPNVRLGYRIAALDVNTPCDMRAPGAASGVFALESAVDELAWKLGMDPLEFRILNHAAKDPNEEKPYSSKQLLECYRQGAERFEWHRRGHDCGSMRDGSILIGWGVATGVWDAMQVPSSAKAVLGANGKLTVSAATSDIGTGTYTMMAVIAARTLGLSVDDVVPQLGDSRLPMAPLEGGSFTAASVGTAVQKACLKIRKRLIRLAKDLDGSLLAGVDEKEIILENGRIAIKGDASRSHGITEVLQRTGTKEISRKTLAIPSLLKQRKVSIKTHSAVFAEVKVDEDLGTLHVTRVVCAVAAGQILNLKTARSQIMGGVVWGISMALHEESVMDHAHGRFINHDLAGYHIPVNADVGSIEVIFVEEKDSVVNPLGVKGVGEIGIVGTAAAVANAVFHATGKRVRSLPITLDKLL</sequence>
<evidence type="ECO:0000256" key="1">
    <source>
        <dbReference type="SAM" id="MobiDB-lite"/>
    </source>
</evidence>
<dbReference type="Gene3D" id="3.30.365.10">
    <property type="entry name" value="Aldehyde oxidase/xanthine dehydrogenase, molybdopterin binding domain"/>
    <property type="match status" value="4"/>
</dbReference>
<feature type="region of interest" description="Disordered" evidence="1">
    <location>
        <begin position="135"/>
        <end position="165"/>
    </location>
</feature>
<dbReference type="InterPro" id="IPR036856">
    <property type="entry name" value="Ald_Oxase/Xan_DH_a/b_sf"/>
</dbReference>
<dbReference type="Gene3D" id="3.90.1170.50">
    <property type="entry name" value="Aldehyde oxidase/xanthine dehydrogenase, a/b hammerhead"/>
    <property type="match status" value="1"/>
</dbReference>
<dbReference type="InterPro" id="IPR008274">
    <property type="entry name" value="AldOxase/xan_DH_MoCoBD1"/>
</dbReference>
<accession>A0ABT3G9I3</accession>
<dbReference type="SMART" id="SM01008">
    <property type="entry name" value="Ald_Xan_dh_C"/>
    <property type="match status" value="1"/>
</dbReference>
<dbReference type="SUPFAM" id="SSF54665">
    <property type="entry name" value="CO dehydrogenase molybdoprotein N-domain-like"/>
    <property type="match status" value="1"/>
</dbReference>